<dbReference type="AlphaFoldDB" id="A0AAD9NG35"/>
<protein>
    <submittedName>
        <fullName evidence="1">Uncharacterized protein</fullName>
    </submittedName>
</protein>
<reference evidence="1" key="1">
    <citation type="journal article" date="2023" name="Mol. Biol. Evol.">
        <title>Third-Generation Sequencing Reveals the Adaptive Role of the Epigenome in Three Deep-Sea Polychaetes.</title>
        <authorList>
            <person name="Perez M."/>
            <person name="Aroh O."/>
            <person name="Sun Y."/>
            <person name="Lan Y."/>
            <person name="Juniper S.K."/>
            <person name="Young C.R."/>
            <person name="Angers B."/>
            <person name="Qian P.Y."/>
        </authorList>
    </citation>
    <scope>NUCLEOTIDE SEQUENCE</scope>
    <source>
        <strain evidence="1">R07B-5</strain>
    </source>
</reference>
<sequence length="83" mass="9477">MRIIFCGMRYSDAIVTARIPTLADRRESLCRSLSARMQQTNHKLHHLLPSPGACNYSFCNARAYGVPRCKTNRFKNSCAIWTV</sequence>
<accession>A0AAD9NG35</accession>
<evidence type="ECO:0000313" key="1">
    <source>
        <dbReference type="EMBL" id="KAK2168997.1"/>
    </source>
</evidence>
<evidence type="ECO:0000313" key="2">
    <source>
        <dbReference type="Proteomes" id="UP001209878"/>
    </source>
</evidence>
<dbReference type="Proteomes" id="UP001209878">
    <property type="component" value="Unassembled WGS sequence"/>
</dbReference>
<comment type="caution">
    <text evidence="1">The sequence shown here is derived from an EMBL/GenBank/DDBJ whole genome shotgun (WGS) entry which is preliminary data.</text>
</comment>
<organism evidence="1 2">
    <name type="scientific">Ridgeia piscesae</name>
    <name type="common">Tubeworm</name>
    <dbReference type="NCBI Taxonomy" id="27915"/>
    <lineage>
        <taxon>Eukaryota</taxon>
        <taxon>Metazoa</taxon>
        <taxon>Spiralia</taxon>
        <taxon>Lophotrochozoa</taxon>
        <taxon>Annelida</taxon>
        <taxon>Polychaeta</taxon>
        <taxon>Sedentaria</taxon>
        <taxon>Canalipalpata</taxon>
        <taxon>Sabellida</taxon>
        <taxon>Siboglinidae</taxon>
        <taxon>Ridgeia</taxon>
    </lineage>
</organism>
<gene>
    <name evidence="1" type="ORF">NP493_1209g00038</name>
</gene>
<keyword evidence="2" id="KW-1185">Reference proteome</keyword>
<proteinExistence type="predicted"/>
<name>A0AAD9NG35_RIDPI</name>
<dbReference type="EMBL" id="JAODUO010001208">
    <property type="protein sequence ID" value="KAK2168997.1"/>
    <property type="molecule type" value="Genomic_DNA"/>
</dbReference>